<name>A0A0J8AXJ9_9SPHN</name>
<protein>
    <submittedName>
        <fullName evidence="1">Uncharacterized protein</fullName>
    </submittedName>
</protein>
<reference evidence="1 2" key="1">
    <citation type="journal article" date="2015" name="G3 (Bethesda)">
        <title>Insights into Ongoing Evolution of the Hexachlorocyclohexane Catabolic Pathway from Comparative Genomics of Ten Sphingomonadaceae Strains.</title>
        <authorList>
            <person name="Pearce S.L."/>
            <person name="Oakeshott J.G."/>
            <person name="Pandey G."/>
        </authorList>
    </citation>
    <scope>NUCLEOTIDE SEQUENCE [LARGE SCALE GENOMIC DNA]</scope>
    <source>
        <strain evidence="1 2">LL02</strain>
    </source>
</reference>
<accession>A0A0J8AXJ9</accession>
<dbReference type="AlphaFoldDB" id="A0A0J8AXJ9"/>
<evidence type="ECO:0000313" key="2">
    <source>
        <dbReference type="Proteomes" id="UP000052268"/>
    </source>
</evidence>
<dbReference type="RefSeq" id="WP_169795013.1">
    <property type="nucleotide sequence ID" value="NZ_KQ130452.1"/>
</dbReference>
<sequence>MAFARPAMVGAIVLARAVYDIAFADEVLRETRAWIGGVSPTANVQKSEGNLFV</sequence>
<proteinExistence type="predicted"/>
<dbReference type="EMBL" id="JACU01000003">
    <property type="protein sequence ID" value="KMS58930.1"/>
    <property type="molecule type" value="Genomic_DNA"/>
</dbReference>
<organism evidence="1 2">
    <name type="scientific">Novosphingobium barchaimii LL02</name>
    <dbReference type="NCBI Taxonomy" id="1114963"/>
    <lineage>
        <taxon>Bacteria</taxon>
        <taxon>Pseudomonadati</taxon>
        <taxon>Pseudomonadota</taxon>
        <taxon>Alphaproteobacteria</taxon>
        <taxon>Sphingomonadales</taxon>
        <taxon>Sphingomonadaceae</taxon>
        <taxon>Novosphingobium</taxon>
    </lineage>
</organism>
<gene>
    <name evidence="1" type="ORF">V474_12960</name>
</gene>
<dbReference type="Gene3D" id="1.10.357.10">
    <property type="entry name" value="Tetracycline Repressor, domain 2"/>
    <property type="match status" value="1"/>
</dbReference>
<keyword evidence="2" id="KW-1185">Reference proteome</keyword>
<evidence type="ECO:0000313" key="1">
    <source>
        <dbReference type="EMBL" id="KMS58930.1"/>
    </source>
</evidence>
<dbReference type="PATRIC" id="fig|1114963.3.peg.1397"/>
<dbReference type="Proteomes" id="UP000052268">
    <property type="component" value="Unassembled WGS sequence"/>
</dbReference>
<comment type="caution">
    <text evidence="1">The sequence shown here is derived from an EMBL/GenBank/DDBJ whole genome shotgun (WGS) entry which is preliminary data.</text>
</comment>